<dbReference type="PRINTS" id="PR01158">
    <property type="entry name" value="TOPISMRASEII"/>
</dbReference>
<proteinExistence type="inferred from homology"/>
<dbReference type="FunFam" id="3.30.1490.30:FF:000001">
    <property type="entry name" value="DNA topoisomerase 2"/>
    <property type="match status" value="1"/>
</dbReference>
<dbReference type="Pfam" id="PF16898">
    <property type="entry name" value="TOPRIM_C"/>
    <property type="match status" value="1"/>
</dbReference>
<feature type="domain" description="Topo IIA-type catalytic" evidence="4">
    <location>
        <begin position="181"/>
        <end position="645"/>
    </location>
</feature>
<evidence type="ECO:0000256" key="1">
    <source>
        <dbReference type="ARBA" id="ARBA00011080"/>
    </source>
</evidence>
<keyword evidence="3" id="KW-0413">Isomerase</keyword>
<keyword evidence="2 3" id="KW-0238">DNA-binding</keyword>
<reference evidence="6" key="1">
    <citation type="submission" date="2017-02" db="UniProtKB">
        <authorList>
            <consortium name="WormBaseParasite"/>
        </authorList>
    </citation>
    <scope>IDENTIFICATION</scope>
</reference>
<keyword evidence="3" id="KW-0799">Topoisomerase</keyword>
<dbReference type="GO" id="GO:0006265">
    <property type="term" value="P:DNA topological change"/>
    <property type="evidence" value="ECO:0007669"/>
    <property type="project" value="UniProtKB-UniRule"/>
</dbReference>
<dbReference type="Gene3D" id="3.90.199.10">
    <property type="entry name" value="Topoisomerase II, domain 5"/>
    <property type="match status" value="2"/>
</dbReference>
<dbReference type="InterPro" id="IPR031660">
    <property type="entry name" value="TOPRIM_C"/>
</dbReference>
<dbReference type="WBParaSite" id="ALUE_0002154401-mRNA-1">
    <property type="protein sequence ID" value="ALUE_0002154401-mRNA-1"/>
    <property type="gene ID" value="ALUE_0002154401"/>
</dbReference>
<dbReference type="GO" id="GO:0000819">
    <property type="term" value="P:sister chromatid segregation"/>
    <property type="evidence" value="ECO:0007669"/>
    <property type="project" value="TreeGrafter"/>
</dbReference>
<dbReference type="PANTHER" id="PTHR10169">
    <property type="entry name" value="DNA TOPOISOMERASE/GYRASE"/>
    <property type="match status" value="1"/>
</dbReference>
<organism evidence="5 6">
    <name type="scientific">Ascaris lumbricoides</name>
    <name type="common">Giant roundworm</name>
    <dbReference type="NCBI Taxonomy" id="6252"/>
    <lineage>
        <taxon>Eukaryota</taxon>
        <taxon>Metazoa</taxon>
        <taxon>Ecdysozoa</taxon>
        <taxon>Nematoda</taxon>
        <taxon>Chromadorea</taxon>
        <taxon>Rhabditida</taxon>
        <taxon>Spirurina</taxon>
        <taxon>Ascaridomorpha</taxon>
        <taxon>Ascaridoidea</taxon>
        <taxon>Ascarididae</taxon>
        <taxon>Ascaris</taxon>
    </lineage>
</organism>
<dbReference type="FunFam" id="3.40.50.670:FF:000001">
    <property type="entry name" value="DNA topoisomerase 2"/>
    <property type="match status" value="1"/>
</dbReference>
<accession>A0A0M3IS16</accession>
<dbReference type="InterPro" id="IPR013757">
    <property type="entry name" value="Topo_IIA_A_a_sf"/>
</dbReference>
<dbReference type="GO" id="GO:0003918">
    <property type="term" value="F:DNA topoisomerase type II (double strand cut, ATP-hydrolyzing) activity"/>
    <property type="evidence" value="ECO:0007669"/>
    <property type="project" value="UniProtKB-EC"/>
</dbReference>
<evidence type="ECO:0000256" key="3">
    <source>
        <dbReference type="PROSITE-ProRule" id="PRU01384"/>
    </source>
</evidence>
<dbReference type="Pfam" id="PF00521">
    <property type="entry name" value="DNA_topoisoIV"/>
    <property type="match status" value="3"/>
</dbReference>
<dbReference type="InterPro" id="IPR002205">
    <property type="entry name" value="Topo_IIA_dom_A"/>
</dbReference>
<comment type="catalytic activity">
    <reaction evidence="3">
        <text>ATP-dependent breakage, passage and rejoining of double-stranded DNA.</text>
        <dbReference type="EC" id="5.6.2.2"/>
    </reaction>
</comment>
<dbReference type="PROSITE" id="PS52040">
    <property type="entry name" value="TOPO_IIA"/>
    <property type="match status" value="1"/>
</dbReference>
<dbReference type="Gene3D" id="3.30.1490.30">
    <property type="match status" value="1"/>
</dbReference>
<dbReference type="InterPro" id="IPR013758">
    <property type="entry name" value="Topo_IIA_A/C_ab"/>
</dbReference>
<dbReference type="GO" id="GO:0003677">
    <property type="term" value="F:DNA binding"/>
    <property type="evidence" value="ECO:0007669"/>
    <property type="project" value="UniProtKB-UniRule"/>
</dbReference>
<dbReference type="Proteomes" id="UP000036681">
    <property type="component" value="Unplaced"/>
</dbReference>
<dbReference type="PRINTS" id="PR00418">
    <property type="entry name" value="TPI2FAMILY"/>
</dbReference>
<dbReference type="GO" id="GO:0000712">
    <property type="term" value="P:resolution of meiotic recombination intermediates"/>
    <property type="evidence" value="ECO:0007669"/>
    <property type="project" value="TreeGrafter"/>
</dbReference>
<feature type="active site" description="O-(5'-phospho-DNA)-tyrosine intermediate" evidence="3">
    <location>
        <position position="271"/>
    </location>
</feature>
<dbReference type="Gene3D" id="1.10.268.10">
    <property type="entry name" value="Topoisomerase, domain 3"/>
    <property type="match status" value="1"/>
</dbReference>
<dbReference type="GO" id="GO:0005634">
    <property type="term" value="C:nucleus"/>
    <property type="evidence" value="ECO:0007669"/>
    <property type="project" value="TreeGrafter"/>
</dbReference>
<comment type="similarity">
    <text evidence="1">Belongs to the type II topoisomerase family.</text>
</comment>
<protein>
    <submittedName>
        <fullName evidence="6">TOP4c domain-containing protein</fullName>
    </submittedName>
</protein>
<dbReference type="SUPFAM" id="SSF56719">
    <property type="entry name" value="Type II DNA topoisomerase"/>
    <property type="match status" value="3"/>
</dbReference>
<dbReference type="SMART" id="SM00434">
    <property type="entry name" value="TOP4c"/>
    <property type="match status" value="1"/>
</dbReference>
<evidence type="ECO:0000259" key="4">
    <source>
        <dbReference type="PROSITE" id="PS52040"/>
    </source>
</evidence>
<name>A0A0M3IS16_ASCLU</name>
<keyword evidence="5" id="KW-1185">Reference proteome</keyword>
<dbReference type="Gene3D" id="3.30.1360.40">
    <property type="match status" value="2"/>
</dbReference>
<dbReference type="GO" id="GO:0005524">
    <property type="term" value="F:ATP binding"/>
    <property type="evidence" value="ECO:0007669"/>
    <property type="project" value="InterPro"/>
</dbReference>
<dbReference type="FunFam" id="3.30.1360.40:FF:000003">
    <property type="entry name" value="DNA topoisomerase 2"/>
    <property type="match status" value="2"/>
</dbReference>
<sequence>MGNVEGLQDQDGSHIKGLVINFIHFNWPALIRRNFVEEFITPIVKATKGKEEFSFFSLPEYAEWRNNTENWKSYRIKYYKGLGTSTSKEAKEYFTDMARHRIRFRYGGQDDDMSLDMAFSKKRIEDRKTWLTSWMAERKNRREQGLTEEYLYDKDTHTVSFKDFVNKELVLFSNLDNERSIPSLVDGLKPGQRKVLFTCFKRADKKEVKVAQLAGAVGEMSAYHHGEASLMATIINLAQDYVGSNNINLLLPIGQFGTRLQGGKDSASPRYIFTQLNPVTKALFPSVDESVLRFLYEENQRIEPECPVTKALFPSVDESVLRFLYEENQRIEPEWYCPIIPTVLVNGAEGIGTAWSTKVPNYNPREIVENIRLMIRGEQPRHMVPWFKNFRGTIEQMDENRFVCSGEIAIIGEGTIEITELPVRTWTQTYKESVLEPMLDGSDKQPAMITDFKEYHTDTTVKFLVKMIPEKLRAAQMEGLHKVGEIAIIGEGTIEITELPIRTWTQTYKESVLEPMLDGSDKQPAMITDFKEYHTDTTVKFLVKMTPEKLRAAQMEGLHKVFKLQTVINTTSMVLFDAMGCLRRFNTVEEICTDFFETRKKKYIERKAFQMGMLRAQSQRLSNQVIFCIQLIELLVDPDFCGFNA</sequence>
<dbReference type="InterPro" id="IPR013760">
    <property type="entry name" value="Topo_IIA-like_dom_sf"/>
</dbReference>
<dbReference type="Gene3D" id="3.40.50.670">
    <property type="match status" value="1"/>
</dbReference>
<dbReference type="InterPro" id="IPR013759">
    <property type="entry name" value="Topo_IIA_B_C"/>
</dbReference>
<dbReference type="InterPro" id="IPR050634">
    <property type="entry name" value="DNA_Topoisomerase_II"/>
</dbReference>
<dbReference type="InterPro" id="IPR001154">
    <property type="entry name" value="TopoII_euk"/>
</dbReference>
<evidence type="ECO:0000256" key="2">
    <source>
        <dbReference type="ARBA" id="ARBA00023125"/>
    </source>
</evidence>
<dbReference type="PANTHER" id="PTHR10169:SF62">
    <property type="entry name" value="DNA TOPOISOMERASE 2 TOP-2-RELATED"/>
    <property type="match status" value="1"/>
</dbReference>
<evidence type="ECO:0000313" key="6">
    <source>
        <dbReference type="WBParaSite" id="ALUE_0002154401-mRNA-1"/>
    </source>
</evidence>
<dbReference type="AlphaFoldDB" id="A0A0M3IS16"/>
<evidence type="ECO:0000313" key="5">
    <source>
        <dbReference type="Proteomes" id="UP000036681"/>
    </source>
</evidence>